<keyword evidence="7 9" id="KW-0648">Protein biosynthesis</keyword>
<dbReference type="CDD" id="cd00776">
    <property type="entry name" value="AsxRS_core"/>
    <property type="match status" value="1"/>
</dbReference>
<dbReference type="Gene3D" id="2.40.50.140">
    <property type="entry name" value="Nucleic acid-binding proteins"/>
    <property type="match status" value="1"/>
</dbReference>
<dbReference type="SUPFAM" id="SSF55681">
    <property type="entry name" value="Class II aaRS and biotin synthetases"/>
    <property type="match status" value="1"/>
</dbReference>
<evidence type="ECO:0000256" key="5">
    <source>
        <dbReference type="ARBA" id="ARBA00022741"/>
    </source>
</evidence>
<dbReference type="NCBIfam" id="TIGR00458">
    <property type="entry name" value="aspS_nondisc"/>
    <property type="match status" value="1"/>
</dbReference>
<dbReference type="NCBIfam" id="NF003483">
    <property type="entry name" value="PRK05159.1"/>
    <property type="match status" value="1"/>
</dbReference>
<feature type="binding site" evidence="9">
    <location>
        <position position="353"/>
    </location>
    <ligand>
        <name>ATP</name>
        <dbReference type="ChEBI" id="CHEBI:30616"/>
    </ligand>
</feature>
<keyword evidence="6 9" id="KW-0067">ATP-binding</keyword>
<dbReference type="Gene3D" id="3.30.930.10">
    <property type="entry name" value="Bira Bifunctional Protein, Domain 2"/>
    <property type="match status" value="1"/>
</dbReference>
<comment type="caution">
    <text evidence="9">Lacks conserved residue(s) required for the propagation of feature annotation.</text>
</comment>
<dbReference type="HAMAP" id="MF_02075">
    <property type="entry name" value="Asp_tRNA_synth_type2"/>
    <property type="match status" value="1"/>
</dbReference>
<dbReference type="InterPro" id="IPR002312">
    <property type="entry name" value="Asp/Asn-tRNA-synth_IIb"/>
</dbReference>
<evidence type="ECO:0000256" key="8">
    <source>
        <dbReference type="ARBA" id="ARBA00023146"/>
    </source>
</evidence>
<feature type="binding site" evidence="9">
    <location>
        <position position="356"/>
    </location>
    <ligand>
        <name>L-aspartate</name>
        <dbReference type="ChEBI" id="CHEBI:29991"/>
    </ligand>
</feature>
<evidence type="ECO:0000256" key="9">
    <source>
        <dbReference type="HAMAP-Rule" id="MF_02075"/>
    </source>
</evidence>
<evidence type="ECO:0000313" key="11">
    <source>
        <dbReference type="Proteomes" id="UP000190951"/>
    </source>
</evidence>
<feature type="binding site" evidence="9">
    <location>
        <position position="207"/>
    </location>
    <ligand>
        <name>L-aspartate</name>
        <dbReference type="ChEBI" id="CHEBI:29991"/>
    </ligand>
</feature>
<dbReference type="GO" id="GO:0017101">
    <property type="term" value="C:aminoacyl-tRNA synthetase multienzyme complex"/>
    <property type="evidence" value="ECO:0007669"/>
    <property type="project" value="TreeGrafter"/>
</dbReference>
<dbReference type="EMBL" id="CP096983">
    <property type="protein sequence ID" value="URZ10262.1"/>
    <property type="molecule type" value="Genomic_DNA"/>
</dbReference>
<feature type="binding site" evidence="9">
    <location>
        <begin position="401"/>
        <end position="404"/>
    </location>
    <ligand>
        <name>ATP</name>
        <dbReference type="ChEBI" id="CHEBI:30616"/>
    </ligand>
</feature>
<organism evidence="10 11">
    <name type="scientific">Clostridium felsineum</name>
    <dbReference type="NCBI Taxonomy" id="36839"/>
    <lineage>
        <taxon>Bacteria</taxon>
        <taxon>Bacillati</taxon>
        <taxon>Bacillota</taxon>
        <taxon>Clostridia</taxon>
        <taxon>Eubacteriales</taxon>
        <taxon>Clostridiaceae</taxon>
        <taxon>Clostridium</taxon>
    </lineage>
</organism>
<proteinExistence type="inferred from homology"/>
<feature type="binding site" evidence="9">
    <location>
        <position position="163"/>
    </location>
    <ligand>
        <name>L-aspartate</name>
        <dbReference type="ChEBI" id="CHEBI:29991"/>
    </ligand>
</feature>
<sequence length="430" mass="49694">MKKFYVKDVFLMNEGEEIILKGWVHKIYDLGHVNFVRLRDKTGIVQLVAEKEQLVGLRNEACIKVKGTLSKNDKAINGMEVQVKEIEVLGKVYYDKLPFDINGQKINAALETQLDHRNVSLKKPSVMAVFKIQEEIGECFRKFLKLNNFTEIHTPKILASGTEGGSELFTVNYFDHRAFLAQSPQFYKQMMVGVGFEKVFEVGHAYRAELHNTYRHLNEYVSLDAEMGFIEDENEIMDLEEGFMNYLFENLRETCARELKMYNITLPEKVSIPRIPLAEAQKIVYEKYGKRSPKGDLNAEGERLFSEYVKEKYDSDFVYLTKYPLSKRPMYTMPDDTIAGASKSFDLIYKGLEITTGGQRIHDHDMLVEAIKNKGFKPEEFEFYTENFRYGMPPHGGFAIGLERLTMQILGLDNIREASLLPRDMKRITP</sequence>
<dbReference type="KEGG" id="crw:CROST_009700"/>
<keyword evidence="5 9" id="KW-0547">Nucleotide-binding</keyword>
<dbReference type="PRINTS" id="PR01042">
    <property type="entry name" value="TRNASYNTHASP"/>
</dbReference>
<dbReference type="GO" id="GO:0005829">
    <property type="term" value="C:cytosol"/>
    <property type="evidence" value="ECO:0007669"/>
    <property type="project" value="TreeGrafter"/>
</dbReference>
<feature type="binding site" evidence="9">
    <location>
        <position position="360"/>
    </location>
    <ligand>
        <name>L-aspartate</name>
        <dbReference type="ChEBI" id="CHEBI:29991"/>
    </ligand>
</feature>
<dbReference type="EC" id="6.1.1.12" evidence="9"/>
<dbReference type="PROSITE" id="PS50862">
    <property type="entry name" value="AA_TRNA_LIGASE_II"/>
    <property type="match status" value="1"/>
</dbReference>
<evidence type="ECO:0000256" key="7">
    <source>
        <dbReference type="ARBA" id="ARBA00022917"/>
    </source>
</evidence>
<dbReference type="GO" id="GO:0003723">
    <property type="term" value="F:RNA binding"/>
    <property type="evidence" value="ECO:0007669"/>
    <property type="project" value="TreeGrafter"/>
</dbReference>
<keyword evidence="3 9" id="KW-0963">Cytoplasm</keyword>
<dbReference type="InterPro" id="IPR012340">
    <property type="entry name" value="NA-bd_OB-fold"/>
</dbReference>
<dbReference type="GO" id="GO:0016740">
    <property type="term" value="F:transferase activity"/>
    <property type="evidence" value="ECO:0007669"/>
    <property type="project" value="UniProtKB-ARBA"/>
</dbReference>
<evidence type="ECO:0000256" key="3">
    <source>
        <dbReference type="ARBA" id="ARBA00022490"/>
    </source>
</evidence>
<dbReference type="InterPro" id="IPR004523">
    <property type="entry name" value="Asp-tRNA_synthase_2"/>
</dbReference>
<evidence type="ECO:0000256" key="2">
    <source>
        <dbReference type="ARBA" id="ARBA00005312"/>
    </source>
</evidence>
<feature type="binding site" evidence="9">
    <location>
        <begin position="215"/>
        <end position="217"/>
    </location>
    <ligand>
        <name>ATP</name>
        <dbReference type="ChEBI" id="CHEBI:30616"/>
    </ligand>
</feature>
<comment type="function">
    <text evidence="9">Catalyzes the attachment of L-aspartate to tRNA(Asp) in a two-step reaction: L-aspartate is first activated by ATP to form Asp-AMP and then transferred to the acceptor end of tRNA(Asp).</text>
</comment>
<keyword evidence="11" id="KW-1185">Reference proteome</keyword>
<reference evidence="10 11" key="1">
    <citation type="submission" date="2022-04" db="EMBL/GenBank/DDBJ databases">
        <title>Genome sequence of C. roseum typestrain.</title>
        <authorList>
            <person name="Poehlein A."/>
            <person name="Schoch T."/>
            <person name="Duerre P."/>
            <person name="Daniel R."/>
        </authorList>
    </citation>
    <scope>NUCLEOTIDE SEQUENCE [LARGE SCALE GENOMIC DNA]</scope>
    <source>
        <strain evidence="10 11">DSM 7320</strain>
    </source>
</reference>
<dbReference type="InterPro" id="IPR004364">
    <property type="entry name" value="Aa-tRNA-synt_II"/>
</dbReference>
<dbReference type="InterPro" id="IPR004365">
    <property type="entry name" value="NA-bd_OB_tRNA"/>
</dbReference>
<comment type="subcellular location">
    <subcellularLocation>
        <location evidence="1 9">Cytoplasm</location>
    </subcellularLocation>
</comment>
<dbReference type="Proteomes" id="UP000190951">
    <property type="component" value="Chromosome"/>
</dbReference>
<evidence type="ECO:0000256" key="6">
    <source>
        <dbReference type="ARBA" id="ARBA00022840"/>
    </source>
</evidence>
<feature type="binding site" evidence="9">
    <location>
        <begin position="207"/>
        <end position="209"/>
    </location>
    <ligand>
        <name>ATP</name>
        <dbReference type="ChEBI" id="CHEBI:30616"/>
    </ligand>
</feature>
<comment type="similarity">
    <text evidence="2 9">Belongs to the class-II aminoacyl-tRNA synthetase family. Type 2 subfamily.</text>
</comment>
<dbReference type="InterPro" id="IPR006195">
    <property type="entry name" value="aa-tRNA-synth_II"/>
</dbReference>
<dbReference type="STRING" id="84029.CROST_10150"/>
<feature type="region of interest" description="Aspartate" evidence="9">
    <location>
        <begin position="185"/>
        <end position="188"/>
    </location>
</feature>
<evidence type="ECO:0000256" key="1">
    <source>
        <dbReference type="ARBA" id="ARBA00004496"/>
    </source>
</evidence>
<accession>A0A1S8LDV3</accession>
<dbReference type="SUPFAM" id="SSF50249">
    <property type="entry name" value="Nucleic acid-binding proteins"/>
    <property type="match status" value="1"/>
</dbReference>
<evidence type="ECO:0000256" key="4">
    <source>
        <dbReference type="ARBA" id="ARBA00022598"/>
    </source>
</evidence>
<dbReference type="GO" id="GO:0004815">
    <property type="term" value="F:aspartate-tRNA ligase activity"/>
    <property type="evidence" value="ECO:0007669"/>
    <property type="project" value="UniProtKB-UniRule"/>
</dbReference>
<dbReference type="InterPro" id="IPR045864">
    <property type="entry name" value="aa-tRNA-synth_II/BPL/LPL"/>
</dbReference>
<dbReference type="PANTHER" id="PTHR43450">
    <property type="entry name" value="ASPARTYL-TRNA SYNTHETASE"/>
    <property type="match status" value="1"/>
</dbReference>
<dbReference type="AlphaFoldDB" id="A0A1S8LDV3"/>
<comment type="subunit">
    <text evidence="9">Homodimer.</text>
</comment>
<dbReference type="FunFam" id="3.30.930.10:FF:000038">
    <property type="entry name" value="Aspartate--tRNA ligase"/>
    <property type="match status" value="1"/>
</dbReference>
<dbReference type="PANTHER" id="PTHR43450:SF1">
    <property type="entry name" value="ASPARTATE--TRNA LIGASE, CYTOPLASMIC"/>
    <property type="match status" value="1"/>
</dbReference>
<dbReference type="GO" id="GO:0006422">
    <property type="term" value="P:aspartyl-tRNA aminoacylation"/>
    <property type="evidence" value="ECO:0007669"/>
    <property type="project" value="UniProtKB-UniRule"/>
</dbReference>
<dbReference type="GO" id="GO:0140096">
    <property type="term" value="F:catalytic activity, acting on a protein"/>
    <property type="evidence" value="ECO:0007669"/>
    <property type="project" value="UniProtKB-ARBA"/>
</dbReference>
<dbReference type="GO" id="GO:0005524">
    <property type="term" value="F:ATP binding"/>
    <property type="evidence" value="ECO:0007669"/>
    <property type="project" value="UniProtKB-UniRule"/>
</dbReference>
<protein>
    <recommendedName>
        <fullName evidence="9">Aspartate--tRNA ligase</fullName>
        <ecNumber evidence="9">6.1.1.12</ecNumber>
    </recommendedName>
    <alternativeName>
        <fullName evidence="9">Aspartyl-tRNA synthetase</fullName>
        <shortName evidence="9">AspRS</shortName>
    </alternativeName>
</protein>
<comment type="catalytic activity">
    <reaction evidence="9">
        <text>tRNA(Asp) + L-aspartate + ATP = L-aspartyl-tRNA(Asp) + AMP + diphosphate</text>
        <dbReference type="Rhea" id="RHEA:19649"/>
        <dbReference type="Rhea" id="RHEA-COMP:9660"/>
        <dbReference type="Rhea" id="RHEA-COMP:9678"/>
        <dbReference type="ChEBI" id="CHEBI:29991"/>
        <dbReference type="ChEBI" id="CHEBI:30616"/>
        <dbReference type="ChEBI" id="CHEBI:33019"/>
        <dbReference type="ChEBI" id="CHEBI:78442"/>
        <dbReference type="ChEBI" id="CHEBI:78516"/>
        <dbReference type="ChEBI" id="CHEBI:456215"/>
        <dbReference type="EC" id="6.1.1.12"/>
    </reaction>
</comment>
<evidence type="ECO:0000313" key="10">
    <source>
        <dbReference type="EMBL" id="URZ10262.1"/>
    </source>
</evidence>
<dbReference type="Pfam" id="PF00152">
    <property type="entry name" value="tRNA-synt_2"/>
    <property type="match status" value="1"/>
</dbReference>
<keyword evidence="8 9" id="KW-0030">Aminoacyl-tRNA synthetase</keyword>
<dbReference type="RefSeq" id="WP_077835688.1">
    <property type="nucleotide sequence ID" value="NZ_CP096983.1"/>
</dbReference>
<dbReference type="Pfam" id="PF01336">
    <property type="entry name" value="tRNA_anti-codon"/>
    <property type="match status" value="1"/>
</dbReference>
<keyword evidence="4 9" id="KW-0436">Ligase</keyword>
<gene>
    <name evidence="10" type="primary">aspS2_1</name>
    <name evidence="9" type="synonym">aspS</name>
    <name evidence="10" type="ORF">CROST_009700</name>
</gene>
<name>A0A1S8LDV3_9CLOT</name>